<keyword evidence="4" id="KW-1185">Reference proteome</keyword>
<feature type="compositionally biased region" description="Polar residues" evidence="1">
    <location>
        <begin position="113"/>
        <end position="123"/>
    </location>
</feature>
<gene>
    <name evidence="3" type="ORF">PADG_12144</name>
</gene>
<dbReference type="Proteomes" id="UP000001628">
    <property type="component" value="Unassembled WGS sequence"/>
</dbReference>
<dbReference type="PANTHER" id="PTHR47259:SF2">
    <property type="entry name" value="URACIL-REGULATED PROTEIN 1"/>
    <property type="match status" value="1"/>
</dbReference>
<feature type="region of interest" description="Disordered" evidence="1">
    <location>
        <begin position="96"/>
        <end position="123"/>
    </location>
</feature>
<reference evidence="3 4" key="1">
    <citation type="journal article" date="2011" name="PLoS Genet.">
        <title>Comparative genomic analysis of human fungal pathogens causing paracoccidioidomycosis.</title>
        <authorList>
            <person name="Desjardins C.A."/>
            <person name="Champion M.D."/>
            <person name="Holder J.W."/>
            <person name="Muszewska A."/>
            <person name="Goldberg J."/>
            <person name="Bailao A.M."/>
            <person name="Brigido M.M."/>
            <person name="Ferreira M.E."/>
            <person name="Garcia A.M."/>
            <person name="Grynberg M."/>
            <person name="Gujja S."/>
            <person name="Heiman D.I."/>
            <person name="Henn M.R."/>
            <person name="Kodira C.D."/>
            <person name="Leon-Narvaez H."/>
            <person name="Longo L.V."/>
            <person name="Ma L.J."/>
            <person name="Malavazi I."/>
            <person name="Matsuo A.L."/>
            <person name="Morais F.V."/>
            <person name="Pereira M."/>
            <person name="Rodriguez-Brito S."/>
            <person name="Sakthikumar S."/>
            <person name="Salem-Izacc S.M."/>
            <person name="Sykes S.M."/>
            <person name="Teixeira M.M."/>
            <person name="Vallejo M.C."/>
            <person name="Walter M.E."/>
            <person name="Yandava C."/>
            <person name="Young S."/>
            <person name="Zeng Q."/>
            <person name="Zucker J."/>
            <person name="Felipe M.S."/>
            <person name="Goldman G.H."/>
            <person name="Haas B.J."/>
            <person name="McEwen J.G."/>
            <person name="Nino-Vega G."/>
            <person name="Puccia R."/>
            <person name="San-Blas G."/>
            <person name="Soares C.M."/>
            <person name="Birren B.W."/>
            <person name="Cuomo C.A."/>
        </authorList>
    </citation>
    <scope>NUCLEOTIDE SEQUENCE [LARGE SCALE GENOMIC DNA]</scope>
    <source>
        <strain evidence="3 4">Pb18</strain>
    </source>
</reference>
<dbReference type="AlphaFoldDB" id="A0A0A0HUY0"/>
<evidence type="ECO:0000259" key="2">
    <source>
        <dbReference type="Pfam" id="PF12471"/>
    </source>
</evidence>
<dbReference type="Pfam" id="PF12471">
    <property type="entry name" value="GTP_CH_N"/>
    <property type="match status" value="1"/>
</dbReference>
<dbReference type="RefSeq" id="XP_010761999.1">
    <property type="nucleotide sequence ID" value="XM_010763697.1"/>
</dbReference>
<evidence type="ECO:0000313" key="3">
    <source>
        <dbReference type="EMBL" id="KGM91826.1"/>
    </source>
</evidence>
<dbReference type="GeneID" id="22588041"/>
<proteinExistence type="predicted"/>
<dbReference type="PANTHER" id="PTHR47259">
    <property type="match status" value="1"/>
</dbReference>
<dbReference type="InParanoid" id="A0A0A0HUY0"/>
<dbReference type="VEuPathDB" id="FungiDB:PADG_12144"/>
<sequence>MTTPSINPDDTLGEILSALTKIQLDNSQLANSVENIKGRVALLASSSHRNNFAVADDDTDADVDAITAKVDGGQAISSSASVAIGNAVEVEQGSTTVPTSTYVSPLMSPDAGTGTSTPRKSTASSRIILTTYPGQSGINPIAMDWGNPDPIKRGPVVVSRHPSTVKRRNG</sequence>
<accession>A0A0A0HUY0</accession>
<evidence type="ECO:0000256" key="1">
    <source>
        <dbReference type="SAM" id="MobiDB-lite"/>
    </source>
</evidence>
<dbReference type="InterPro" id="IPR022163">
    <property type="entry name" value="GTP_CH_N"/>
</dbReference>
<feature type="region of interest" description="Disordered" evidence="1">
    <location>
        <begin position="140"/>
        <end position="170"/>
    </location>
</feature>
<feature type="domain" description="GTP cyclohydrolase N-terminal" evidence="2">
    <location>
        <begin position="126"/>
        <end position="169"/>
    </location>
</feature>
<dbReference type="eggNOG" id="KOG1284">
    <property type="taxonomic scope" value="Eukaryota"/>
</dbReference>
<dbReference type="KEGG" id="pbn:PADG_12144"/>
<dbReference type="HOGENOM" id="CLU_1571144_0_0_1"/>
<evidence type="ECO:0000313" key="4">
    <source>
        <dbReference type="Proteomes" id="UP000001628"/>
    </source>
</evidence>
<protein>
    <recommendedName>
        <fullName evidence="2">GTP cyclohydrolase N-terminal domain-containing protein</fullName>
    </recommendedName>
</protein>
<dbReference type="EMBL" id="KN275964">
    <property type="protein sequence ID" value="KGM91826.1"/>
    <property type="molecule type" value="Genomic_DNA"/>
</dbReference>
<dbReference type="STRING" id="502780.A0A0A0HUY0"/>
<name>A0A0A0HUY0_PARBD</name>
<organism evidence="3 4">
    <name type="scientific">Paracoccidioides brasiliensis (strain Pb18)</name>
    <dbReference type="NCBI Taxonomy" id="502780"/>
    <lineage>
        <taxon>Eukaryota</taxon>
        <taxon>Fungi</taxon>
        <taxon>Dikarya</taxon>
        <taxon>Ascomycota</taxon>
        <taxon>Pezizomycotina</taxon>
        <taxon>Eurotiomycetes</taxon>
        <taxon>Eurotiomycetidae</taxon>
        <taxon>Onygenales</taxon>
        <taxon>Ajellomycetaceae</taxon>
        <taxon>Paracoccidioides</taxon>
    </lineage>
</organism>
<feature type="compositionally biased region" description="Low complexity" evidence="1">
    <location>
        <begin position="96"/>
        <end position="105"/>
    </location>
</feature>